<reference evidence="1 2" key="1">
    <citation type="submission" date="2017-06" db="EMBL/GenBank/DDBJ databases">
        <authorList>
            <person name="Kim H.J."/>
            <person name="Triplett B.A."/>
        </authorList>
    </citation>
    <scope>NUCLEOTIDE SEQUENCE [LARGE SCALE GENOMIC DNA]</scope>
    <source>
        <strain evidence="1 2">SCA</strain>
    </source>
</reference>
<sequence>MENKITYAEEIIQKIKQINQKEEDIYNIENDINNGFVVVKYKKLDIEEKELLDGAITMLMPKEFQIMEEELAEIKYPGEDKPDYIYTNEDTTVNITFTIEDSGEIDNEEIEEVKDILAKQMQRLHPASKIEDSQTIQTGEKNISFFSYDLPLIDGDIYNLMFFMELKGQLLMGTFNCSIYQKKQYKPIIQQILMTIKEPSNHLEEKTEEKGQKDR</sequence>
<dbReference type="OrthoDB" id="249246at2"/>
<dbReference type="RefSeq" id="WP_089283473.1">
    <property type="nucleotide sequence ID" value="NZ_FZOJ01000013.1"/>
</dbReference>
<evidence type="ECO:0000313" key="2">
    <source>
        <dbReference type="Proteomes" id="UP000198304"/>
    </source>
</evidence>
<keyword evidence="2" id="KW-1185">Reference proteome</keyword>
<gene>
    <name evidence="1" type="ORF">SAMN05446037_101325</name>
</gene>
<name>A0A239FI02_9FIRM</name>
<organism evidence="1 2">
    <name type="scientific">Anaerovirgula multivorans</name>
    <dbReference type="NCBI Taxonomy" id="312168"/>
    <lineage>
        <taxon>Bacteria</taxon>
        <taxon>Bacillati</taxon>
        <taxon>Bacillota</taxon>
        <taxon>Clostridia</taxon>
        <taxon>Peptostreptococcales</taxon>
        <taxon>Natronincolaceae</taxon>
        <taxon>Anaerovirgula</taxon>
    </lineage>
</organism>
<proteinExistence type="predicted"/>
<protein>
    <submittedName>
        <fullName evidence="1">Uncharacterized protein</fullName>
    </submittedName>
</protein>
<evidence type="ECO:0000313" key="1">
    <source>
        <dbReference type="EMBL" id="SNS56539.1"/>
    </source>
</evidence>
<accession>A0A239FI02</accession>
<dbReference type="EMBL" id="FZOJ01000013">
    <property type="protein sequence ID" value="SNS56539.1"/>
    <property type="molecule type" value="Genomic_DNA"/>
</dbReference>
<dbReference type="AlphaFoldDB" id="A0A239FI02"/>
<dbReference type="Proteomes" id="UP000198304">
    <property type="component" value="Unassembled WGS sequence"/>
</dbReference>